<gene>
    <name evidence="9" type="primary">WDFY1</name>
    <name evidence="9" type="ORF">Ciccas_008616</name>
</gene>
<dbReference type="PROSITE" id="PS50082">
    <property type="entry name" value="WD_REPEATS_2"/>
    <property type="match status" value="1"/>
</dbReference>
<evidence type="ECO:0000313" key="9">
    <source>
        <dbReference type="EMBL" id="KAL3312785.1"/>
    </source>
</evidence>
<evidence type="ECO:0000256" key="5">
    <source>
        <dbReference type="ARBA" id="ARBA00022833"/>
    </source>
</evidence>
<dbReference type="PANTHER" id="PTHR46189:SF1">
    <property type="entry name" value="LD41958P"/>
    <property type="match status" value="1"/>
</dbReference>
<dbReference type="InterPro" id="IPR000306">
    <property type="entry name" value="Znf_FYVE"/>
</dbReference>
<keyword evidence="3" id="KW-0677">Repeat</keyword>
<evidence type="ECO:0000313" key="10">
    <source>
        <dbReference type="Proteomes" id="UP001626550"/>
    </source>
</evidence>
<dbReference type="SMART" id="SM00064">
    <property type="entry name" value="FYVE"/>
    <property type="match status" value="1"/>
</dbReference>
<evidence type="ECO:0000256" key="1">
    <source>
        <dbReference type="ARBA" id="ARBA00022574"/>
    </source>
</evidence>
<dbReference type="PANTHER" id="PTHR46189">
    <property type="entry name" value="LD41958P"/>
    <property type="match status" value="1"/>
</dbReference>
<dbReference type="FunFam" id="3.30.40.10:FF:000105">
    <property type="entry name" value="WD repeat and FYVE domain-containing protein 2"/>
    <property type="match status" value="1"/>
</dbReference>
<dbReference type="Pfam" id="PF01363">
    <property type="entry name" value="FYVE"/>
    <property type="match status" value="1"/>
</dbReference>
<dbReference type="Gene3D" id="2.130.10.10">
    <property type="entry name" value="YVTN repeat-like/Quinoprotein amine dehydrogenase"/>
    <property type="match status" value="2"/>
</dbReference>
<keyword evidence="5" id="KW-0862">Zinc</keyword>
<dbReference type="InterPro" id="IPR036322">
    <property type="entry name" value="WD40_repeat_dom_sf"/>
</dbReference>
<dbReference type="EMBL" id="JBJKFK010001550">
    <property type="protein sequence ID" value="KAL3312785.1"/>
    <property type="molecule type" value="Genomic_DNA"/>
</dbReference>
<dbReference type="InterPro" id="IPR015943">
    <property type="entry name" value="WD40/YVTN_repeat-like_dom_sf"/>
</dbReference>
<dbReference type="PROSITE" id="PS50294">
    <property type="entry name" value="WD_REPEATS_REGION"/>
    <property type="match status" value="1"/>
</dbReference>
<name>A0ABD2PZE9_9PLAT</name>
<evidence type="ECO:0000256" key="7">
    <source>
        <dbReference type="PROSITE-ProRule" id="PRU00221"/>
    </source>
</evidence>
<dbReference type="Gene3D" id="3.30.40.10">
    <property type="entry name" value="Zinc/RING finger domain, C3HC4 (zinc finger)"/>
    <property type="match status" value="1"/>
</dbReference>
<evidence type="ECO:0000256" key="2">
    <source>
        <dbReference type="ARBA" id="ARBA00022723"/>
    </source>
</evidence>
<dbReference type="SUPFAM" id="SSF50978">
    <property type="entry name" value="WD40 repeat-like"/>
    <property type="match status" value="1"/>
</dbReference>
<evidence type="ECO:0000256" key="4">
    <source>
        <dbReference type="ARBA" id="ARBA00022771"/>
    </source>
</evidence>
<dbReference type="InterPro" id="IPR017455">
    <property type="entry name" value="Znf_FYVE-rel"/>
</dbReference>
<comment type="caution">
    <text evidence="9">The sequence shown here is derived from an EMBL/GenBank/DDBJ whole genome shotgun (WGS) entry which is preliminary data.</text>
</comment>
<dbReference type="SUPFAM" id="SSF57903">
    <property type="entry name" value="FYVE/PHD zinc finger"/>
    <property type="match status" value="1"/>
</dbReference>
<keyword evidence="10" id="KW-1185">Reference proteome</keyword>
<dbReference type="AlphaFoldDB" id="A0ABD2PZE9"/>
<feature type="domain" description="FYVE-type" evidence="8">
    <location>
        <begin position="299"/>
        <end position="370"/>
    </location>
</feature>
<dbReference type="InterPro" id="IPR011011">
    <property type="entry name" value="Znf_FYVE_PHD"/>
</dbReference>
<keyword evidence="4 6" id="KW-0863">Zinc-finger</keyword>
<sequence length="414" mass="45537">MIKSKIINETWRPSVKTSITAIGNKVLDAVFVPNSETIIASSDNLSVAIYQKHDTKYWPSNTQVLPSNAHSLCVTPSPFKQSLVILFVGQENGTISEYHLTADTNSMTHQRDILAHTGKITGLAVDLPDEWLISVAEDKKLVLTCLKTNKILTSHKLDAAATCLAFDASVRYCFIGDTTGNITILSLKATSIDITIVNILKSHSAAITSVTWHETDLTLASSSKDNLVIIWDIRGSQALDLHAHKDVATSVAWWLQGAGKLMPQAKKSTKEPSILVSAGLDGKVIFWLNDLDRKESTKWKESNCCQLCGGAFIWNIKKIIEDACFGSMQHHCRRCGKAVCQKCSPHTSTLPSSGYETAVRVCKDCEQSATDDEKNSMAIIVDGSDQLTRIKIDESHNRMLLLSRSAQMKIMAFD</sequence>
<proteinExistence type="predicted"/>
<dbReference type="Proteomes" id="UP001626550">
    <property type="component" value="Unassembled WGS sequence"/>
</dbReference>
<dbReference type="GO" id="GO:0008270">
    <property type="term" value="F:zinc ion binding"/>
    <property type="evidence" value="ECO:0007669"/>
    <property type="project" value="UniProtKB-KW"/>
</dbReference>
<dbReference type="InterPro" id="IPR001680">
    <property type="entry name" value="WD40_rpt"/>
</dbReference>
<organism evidence="9 10">
    <name type="scientific">Cichlidogyrus casuarinus</name>
    <dbReference type="NCBI Taxonomy" id="1844966"/>
    <lineage>
        <taxon>Eukaryota</taxon>
        <taxon>Metazoa</taxon>
        <taxon>Spiralia</taxon>
        <taxon>Lophotrochozoa</taxon>
        <taxon>Platyhelminthes</taxon>
        <taxon>Monogenea</taxon>
        <taxon>Monopisthocotylea</taxon>
        <taxon>Dactylogyridea</taxon>
        <taxon>Ancyrocephalidae</taxon>
        <taxon>Cichlidogyrus</taxon>
    </lineage>
</organism>
<evidence type="ECO:0000259" key="8">
    <source>
        <dbReference type="PROSITE" id="PS50178"/>
    </source>
</evidence>
<dbReference type="InterPro" id="IPR042234">
    <property type="entry name" value="WDFY1/WDFY2"/>
</dbReference>
<dbReference type="InterPro" id="IPR019775">
    <property type="entry name" value="WD40_repeat_CS"/>
</dbReference>
<dbReference type="InterPro" id="IPR013083">
    <property type="entry name" value="Znf_RING/FYVE/PHD"/>
</dbReference>
<feature type="repeat" description="WD" evidence="7">
    <location>
        <begin position="200"/>
        <end position="241"/>
    </location>
</feature>
<keyword evidence="1 7" id="KW-0853">WD repeat</keyword>
<dbReference type="PROSITE" id="PS50178">
    <property type="entry name" value="ZF_FYVE"/>
    <property type="match status" value="1"/>
</dbReference>
<protein>
    <submittedName>
        <fullName evidence="9">WD repeat and FYVE domain-containing protein 1</fullName>
    </submittedName>
</protein>
<dbReference type="Pfam" id="PF00400">
    <property type="entry name" value="WD40"/>
    <property type="match status" value="1"/>
</dbReference>
<reference evidence="9 10" key="1">
    <citation type="submission" date="2024-11" db="EMBL/GenBank/DDBJ databases">
        <title>Adaptive evolution of stress response genes in parasites aligns with host niche diversity.</title>
        <authorList>
            <person name="Hahn C."/>
            <person name="Resl P."/>
        </authorList>
    </citation>
    <scope>NUCLEOTIDE SEQUENCE [LARGE SCALE GENOMIC DNA]</scope>
    <source>
        <strain evidence="9">EGGRZ-B1_66</strain>
        <tissue evidence="9">Body</tissue>
    </source>
</reference>
<evidence type="ECO:0000256" key="3">
    <source>
        <dbReference type="ARBA" id="ARBA00022737"/>
    </source>
</evidence>
<dbReference type="SMART" id="SM00320">
    <property type="entry name" value="WD40"/>
    <property type="match status" value="5"/>
</dbReference>
<evidence type="ECO:0000256" key="6">
    <source>
        <dbReference type="PROSITE-ProRule" id="PRU00091"/>
    </source>
</evidence>
<accession>A0ABD2PZE9</accession>
<keyword evidence="2" id="KW-0479">Metal-binding</keyword>
<dbReference type="PROSITE" id="PS00678">
    <property type="entry name" value="WD_REPEATS_1"/>
    <property type="match status" value="1"/>
</dbReference>